<dbReference type="EMBL" id="JAESHX010000030">
    <property type="protein sequence ID" value="MBW5892021.1"/>
    <property type="molecule type" value="Genomic_DNA"/>
</dbReference>
<feature type="signal peptide" evidence="1">
    <location>
        <begin position="1"/>
        <end position="19"/>
    </location>
</feature>
<organism evidence="2 3">
    <name type="scientific">Pectobacterium polaris</name>
    <dbReference type="NCBI Taxonomy" id="2042057"/>
    <lineage>
        <taxon>Bacteria</taxon>
        <taxon>Pseudomonadati</taxon>
        <taxon>Pseudomonadota</taxon>
        <taxon>Gammaproteobacteria</taxon>
        <taxon>Enterobacterales</taxon>
        <taxon>Pectobacteriaceae</taxon>
        <taxon>Pectobacterium</taxon>
    </lineage>
</organism>
<protein>
    <recommendedName>
        <fullName evidence="4">Lipocalin-like domain-containing protein</fullName>
    </recommendedName>
</protein>
<reference evidence="2" key="1">
    <citation type="journal article" date="2021" name="bioRxiv">
        <title>Identification of Pectobacterium species isolated from the soft rot of tetecho (Neobuxbaumia tetetzo), a columnar cactus, and associated metagenomics.</title>
        <authorList>
            <person name="Vargas-Peralta D."/>
            <person name="Narvaez-Barragan D.A."/>
            <person name="de Sandozequi A."/>
            <person name="Romero-Gutierrez M.F."/>
            <person name="Segovia L."/>
            <person name="Martinez-Anaya C."/>
            <person name="Alcaraz L.D."/>
            <person name="de la Torre Almaraz R."/>
        </authorList>
    </citation>
    <scope>NUCLEOTIDE SEQUENCE</scope>
    <source>
        <strain evidence="2">A3</strain>
    </source>
</reference>
<proteinExistence type="predicted"/>
<evidence type="ECO:0008006" key="4">
    <source>
        <dbReference type="Google" id="ProtNLM"/>
    </source>
</evidence>
<accession>A0AAW4NY26</accession>
<dbReference type="RefSeq" id="WP_233967125.1">
    <property type="nucleotide sequence ID" value="NZ_CAKLIY010000002.1"/>
</dbReference>
<evidence type="ECO:0000313" key="3">
    <source>
        <dbReference type="Proteomes" id="UP000696310"/>
    </source>
</evidence>
<comment type="caution">
    <text evidence="2">The sequence shown here is derived from an EMBL/GenBank/DDBJ whole genome shotgun (WGS) entry which is preliminary data.</text>
</comment>
<reference evidence="2" key="2">
    <citation type="submission" date="2021-01" db="EMBL/GenBank/DDBJ databases">
        <authorList>
            <person name="Vargas Peralta D."/>
        </authorList>
    </citation>
    <scope>NUCLEOTIDE SEQUENCE</scope>
    <source>
        <strain evidence="2">A3</strain>
    </source>
</reference>
<name>A0AAW4NY26_9GAMM</name>
<evidence type="ECO:0000256" key="1">
    <source>
        <dbReference type="SAM" id="SignalP"/>
    </source>
</evidence>
<feature type="chain" id="PRO_5043700210" description="Lipocalin-like domain-containing protein" evidence="1">
    <location>
        <begin position="20"/>
        <end position="136"/>
    </location>
</feature>
<evidence type="ECO:0000313" key="2">
    <source>
        <dbReference type="EMBL" id="MBW5892021.1"/>
    </source>
</evidence>
<sequence length="136" mass="15192">MMKGFLFICSMLLSMSSYAQCWIVNGDFKGYTASHGSKYQFIENSRASKGNVYIDITGDKVKIKQDNSSAFDMTIAYEVIAKNAFVGNSTALGMTTLEQWLITKDNKLLLTETLEYHDTPEMNTVTVWVADVTGKC</sequence>
<dbReference type="AlphaFoldDB" id="A0AAW4NY26"/>
<dbReference type="Proteomes" id="UP000696310">
    <property type="component" value="Unassembled WGS sequence"/>
</dbReference>
<keyword evidence="1" id="KW-0732">Signal</keyword>
<gene>
    <name evidence="2" type="ORF">IM880_07350</name>
</gene>